<sequence length="114" mass="13336">MLNNSSKFVLTDGAYDSNTNFIYLRESTITPTIEERRNLIISTKECRVKEQGRFVAFNGFSQVKKVRKYGGRWMAKTVLSSIKRMFGEYISATRIHNVVKEMMKVSFYNLFKRS</sequence>
<dbReference type="AlphaFoldDB" id="A0A654LZJ6"/>
<dbReference type="KEGG" id="taa:NMY3_02449"/>
<evidence type="ECO:0000313" key="2">
    <source>
        <dbReference type="Proteomes" id="UP000058925"/>
    </source>
</evidence>
<name>A0A654LZJ6_9ARCH</name>
<keyword evidence="2" id="KW-1185">Reference proteome</keyword>
<reference evidence="2" key="1">
    <citation type="submission" date="2015-10" db="EMBL/GenBank/DDBJ databases">
        <title>Niche specialization of a soil ammonia-oxidizing archaeon, Candidatus Nitrosocosmicus oleophilus.</title>
        <authorList>
            <person name="Jung M.-Y."/>
            <person name="Rhee S.-K."/>
        </authorList>
    </citation>
    <scope>NUCLEOTIDE SEQUENCE [LARGE SCALE GENOMIC DNA]</scope>
    <source>
        <strain evidence="2">MY3</strain>
    </source>
</reference>
<proteinExistence type="predicted"/>
<accession>A0A654LZJ6</accession>
<dbReference type="OrthoDB" id="12156at2157"/>
<evidence type="ECO:0008006" key="3">
    <source>
        <dbReference type="Google" id="ProtNLM"/>
    </source>
</evidence>
<organism evidence="1 2">
    <name type="scientific">Candidatus Nitrosocosmicus oleophilus</name>
    <dbReference type="NCBI Taxonomy" id="1353260"/>
    <lineage>
        <taxon>Archaea</taxon>
        <taxon>Nitrososphaerota</taxon>
        <taxon>Nitrososphaeria</taxon>
        <taxon>Nitrososphaerales</taxon>
        <taxon>Nitrososphaeraceae</taxon>
        <taxon>Candidatus Nitrosocosmicus</taxon>
    </lineage>
</organism>
<gene>
    <name evidence="1" type="ORF">NMY3_02449</name>
</gene>
<evidence type="ECO:0000313" key="1">
    <source>
        <dbReference type="EMBL" id="ALI36645.1"/>
    </source>
</evidence>
<dbReference type="Proteomes" id="UP000058925">
    <property type="component" value="Chromosome"/>
</dbReference>
<protein>
    <recommendedName>
        <fullName evidence="3">Transposase IS4-like domain-containing protein</fullName>
    </recommendedName>
</protein>
<dbReference type="EMBL" id="CP012850">
    <property type="protein sequence ID" value="ALI36645.1"/>
    <property type="molecule type" value="Genomic_DNA"/>
</dbReference>